<name>A0ABP9SJX0_9ACTN</name>
<accession>A0ABP9SJX0</accession>
<protein>
    <submittedName>
        <fullName evidence="2">MaoC family dehydratase N-terminal domain-containing protein</fullName>
    </submittedName>
</protein>
<reference evidence="3" key="1">
    <citation type="journal article" date="2019" name="Int. J. Syst. Evol. Microbiol.">
        <title>The Global Catalogue of Microorganisms (GCM) 10K type strain sequencing project: providing services to taxonomists for standard genome sequencing and annotation.</title>
        <authorList>
            <consortium name="The Broad Institute Genomics Platform"/>
            <consortium name="The Broad Institute Genome Sequencing Center for Infectious Disease"/>
            <person name="Wu L."/>
            <person name="Ma J."/>
        </authorList>
    </citation>
    <scope>NUCLEOTIDE SEQUENCE [LARGE SCALE GENOMIC DNA]</scope>
    <source>
        <strain evidence="3">JCM 18304</strain>
    </source>
</reference>
<feature type="region of interest" description="Disordered" evidence="1">
    <location>
        <begin position="133"/>
        <end position="171"/>
    </location>
</feature>
<dbReference type="Gene3D" id="3.10.129.10">
    <property type="entry name" value="Hotdog Thioesterase"/>
    <property type="match status" value="2"/>
</dbReference>
<proteinExistence type="predicted"/>
<dbReference type="SUPFAM" id="SSF54637">
    <property type="entry name" value="Thioesterase/thiol ester dehydrase-isomerase"/>
    <property type="match status" value="1"/>
</dbReference>
<comment type="caution">
    <text evidence="2">The sequence shown here is derived from an EMBL/GenBank/DDBJ whole genome shotgun (WGS) entry which is preliminary data.</text>
</comment>
<evidence type="ECO:0000313" key="3">
    <source>
        <dbReference type="Proteomes" id="UP001501570"/>
    </source>
</evidence>
<organism evidence="2 3">
    <name type="scientific">Rugosimonospora acidiphila</name>
    <dbReference type="NCBI Taxonomy" id="556531"/>
    <lineage>
        <taxon>Bacteria</taxon>
        <taxon>Bacillati</taxon>
        <taxon>Actinomycetota</taxon>
        <taxon>Actinomycetes</taxon>
        <taxon>Micromonosporales</taxon>
        <taxon>Micromonosporaceae</taxon>
        <taxon>Rugosimonospora</taxon>
    </lineage>
</organism>
<evidence type="ECO:0000256" key="1">
    <source>
        <dbReference type="SAM" id="MobiDB-lite"/>
    </source>
</evidence>
<dbReference type="PANTHER" id="PTHR28152:SF1">
    <property type="entry name" value="HYDROXYACYL-THIOESTER DEHYDRATASE TYPE 2, MITOCHONDRIAL"/>
    <property type="match status" value="1"/>
</dbReference>
<sequence length="285" mass="30136">MQTCRELITPGPAEELAALLDLEVPGALRDGFLPPLWHWVYLLDRPRQDELGADGHPLRGVPAPPGPGWLRMFAGGRVTAYRAVRVGRAATRTSEVARTVEKSGRSGPLTFVTVRSRIEQDGAVAVVDEQDIVYRPPGSRPPTAAPTVPAGGAVPGPNGADPNGGSRARGASVRGTLEFDVDPVVLFRFSALTHNAHRIHYDLGYTTGEGYPDLVVHGPLQALLLGELIRRLGVDPLGRAFSYRLVGPAYGAQRLSVAATGDGPDLRVEVRDGAGRVTATGALAA</sequence>
<dbReference type="PANTHER" id="PTHR28152">
    <property type="entry name" value="HYDROXYACYL-THIOESTER DEHYDRATASE TYPE 2, MITOCHONDRIAL"/>
    <property type="match status" value="1"/>
</dbReference>
<dbReference type="Proteomes" id="UP001501570">
    <property type="component" value="Unassembled WGS sequence"/>
</dbReference>
<dbReference type="InterPro" id="IPR029069">
    <property type="entry name" value="HotDog_dom_sf"/>
</dbReference>
<dbReference type="InterPro" id="IPR052741">
    <property type="entry name" value="Mitochondrial_HTD2"/>
</dbReference>
<gene>
    <name evidence="2" type="ORF">GCM10023322_65730</name>
</gene>
<evidence type="ECO:0000313" key="2">
    <source>
        <dbReference type="EMBL" id="GAA5196539.1"/>
    </source>
</evidence>
<feature type="compositionally biased region" description="Low complexity" evidence="1">
    <location>
        <begin position="145"/>
        <end position="171"/>
    </location>
</feature>
<dbReference type="EMBL" id="BAABJQ010000026">
    <property type="protein sequence ID" value="GAA5196539.1"/>
    <property type="molecule type" value="Genomic_DNA"/>
</dbReference>
<keyword evidence="3" id="KW-1185">Reference proteome</keyword>